<dbReference type="EMBL" id="CP009044">
    <property type="protein sequence ID" value="AII15548.1"/>
    <property type="molecule type" value="Genomic_DNA"/>
</dbReference>
<geneLocation type="plasmid" evidence="1 2">
    <name>pCIG1485E</name>
</geneLocation>
<protein>
    <submittedName>
        <fullName evidence="1">Uncharacterized protein</fullName>
    </submittedName>
</protein>
<dbReference type="HOGENOM" id="CLU_2551937_0_0_7"/>
<reference evidence="1 2" key="1">
    <citation type="journal article" date="2014" name="Genome Announc.">
        <title>Complete Genome Sequence of Campylobacter iguaniorum Strain 1485ET, Isolated from a Bearded Dragon (Pogona vitticeps).</title>
        <authorList>
            <person name="Gilbert M.J."/>
            <person name="Miller W.G."/>
            <person name="Yee E."/>
            <person name="Kik M."/>
            <person name="Wagenaar J.A."/>
            <person name="Duim B."/>
        </authorList>
    </citation>
    <scope>NUCLEOTIDE SEQUENCE [LARGE SCALE GENOMIC DNA]</scope>
    <source>
        <strain evidence="1 2">1485E</strain>
        <plasmid evidence="1">pCIG1485E</plasmid>
    </source>
</reference>
<organism evidence="1 2">
    <name type="scientific">Campylobacter iguaniorum</name>
    <dbReference type="NCBI Taxonomy" id="1244531"/>
    <lineage>
        <taxon>Bacteria</taxon>
        <taxon>Pseudomonadati</taxon>
        <taxon>Campylobacterota</taxon>
        <taxon>Epsilonproteobacteria</taxon>
        <taxon>Campylobacterales</taxon>
        <taxon>Campylobacteraceae</taxon>
        <taxon>Campylobacter</taxon>
    </lineage>
</organism>
<evidence type="ECO:0000313" key="2">
    <source>
        <dbReference type="Proteomes" id="UP000028486"/>
    </source>
</evidence>
<dbReference type="AlphaFoldDB" id="A0A076FD24"/>
<dbReference type="OrthoDB" id="5349574at2"/>
<evidence type="ECO:0000313" key="1">
    <source>
        <dbReference type="EMBL" id="AII15548.1"/>
    </source>
</evidence>
<dbReference type="KEGG" id="caj:CIG1485E_a0023"/>
<proteinExistence type="predicted"/>
<keyword evidence="2" id="KW-1185">Reference proteome</keyword>
<accession>A0A076FD24</accession>
<dbReference type="RefSeq" id="WP_041572676.1">
    <property type="nucleotide sequence ID" value="NZ_CP009044.1"/>
</dbReference>
<dbReference type="Proteomes" id="UP000028486">
    <property type="component" value="Plasmid pCIG1485E"/>
</dbReference>
<gene>
    <name evidence="1" type="ORF">CIG1485E_a0023</name>
</gene>
<name>A0A076FD24_9BACT</name>
<sequence>MQGLDNIVEVKVFKVDAITFTKDYKFLDGYDDIVECIATAKVYKSNYKGVFVELVEVSNMGAMEKIEKGMADFRNQLIKEGF</sequence>
<keyword evidence="1" id="KW-0614">Plasmid</keyword>